<dbReference type="Gene3D" id="1.10.150.130">
    <property type="match status" value="1"/>
</dbReference>
<dbReference type="EMBL" id="JAACJM010000060">
    <property type="protein sequence ID" value="KAF5354376.1"/>
    <property type="molecule type" value="Genomic_DNA"/>
</dbReference>
<sequence length="942" mass="104988">MFTTSGLFTIPQNTSLRPPSFPADKHKTHKLAEACAIVAKLPIKKFLKLNKKIDEKNVERREKKLAVAIGEVILREGEVLLDTASLWSIPEEEFLKIKNNPEIFECVKNDLPGRWHSCIVEARAAEKAERTEKSDGTVNSDWMVARDVEEVPRAPDSFLDIKFPKELLISANFDYIPLGIFKSKHLCILQATTASISPKTVYTNEGKSTEKIKIWDMAVILKMLGIKSNNFKGCNMYMEFHEAMENYIKFVVSWASEKDTSKHTHFIFHHSGFFKNPDYYKYYQFWKGTEKKLQEERRTQHFEYDLATYWEKMQECRSNWKLVQTLSSLNGNTSGCAGTSSHPYGGAERSNSYLKKVTNSIHTLVTDLLSGVDSLVKSSKTRRNQRSFAFVGTSLVLKVGGIKTKKVVKDVIRTTPALSVGSPTTMPSLGSAIADPTTLPTDFFPIPVPDITENTPLVEGSDDFLALSFSPDPLPYADLYSSIHPHLCPPIADPDHIALYNKILTPYNANTFEQELASHSLTNKFPFLVRNLREGFLIGQLPPISKMVIMPNDSTCRTGEGARVVEEYIQGELDAGRFSGPFTWEETETRMRGPFISSPLIVASSVQGLDLLPKYHFCCNLSKTVPEHASINSFIEKADFPTKFDTAAIVADMVVLASPPSPTLLLPSRIVPTSQTSSIAPTASTQVSSTSEVFEHSSINHIMRPPVDPSHLAQRRPRTENQIAPSDLCPTILAKHRIVDWETPWSLCQKATSQELKDKLISKSIVEDTKETYGAGLACFIQFCDKHGVDEELQMLADPTLVTAFLGEHMGSVSGSTASNWLSGLKARHDTKGAPWCGNERWIQLGRRAMHKEGAHQKRDPHSPITIRHRIVLRKALDFSIPFHVAIWAVTVITFWACRHLGETTVPSIPRLTLFGVPVTSSSQHLSVGALLGLGVPGIETP</sequence>
<dbReference type="AlphaFoldDB" id="A0A8H5D7X1"/>
<evidence type="ECO:0000313" key="3">
    <source>
        <dbReference type="Proteomes" id="UP000559256"/>
    </source>
</evidence>
<dbReference type="GO" id="GO:0003677">
    <property type="term" value="F:DNA binding"/>
    <property type="evidence" value="ECO:0007669"/>
    <property type="project" value="UniProtKB-KW"/>
</dbReference>
<organism evidence="2 3">
    <name type="scientific">Tetrapyrgos nigripes</name>
    <dbReference type="NCBI Taxonomy" id="182062"/>
    <lineage>
        <taxon>Eukaryota</taxon>
        <taxon>Fungi</taxon>
        <taxon>Dikarya</taxon>
        <taxon>Basidiomycota</taxon>
        <taxon>Agaricomycotina</taxon>
        <taxon>Agaricomycetes</taxon>
        <taxon>Agaricomycetidae</taxon>
        <taxon>Agaricales</taxon>
        <taxon>Marasmiineae</taxon>
        <taxon>Marasmiaceae</taxon>
        <taxon>Tetrapyrgos</taxon>
    </lineage>
</organism>
<dbReference type="InterPro" id="IPR010998">
    <property type="entry name" value="Integrase_recombinase_N"/>
</dbReference>
<evidence type="ECO:0000256" key="1">
    <source>
        <dbReference type="ARBA" id="ARBA00023125"/>
    </source>
</evidence>
<dbReference type="SUPFAM" id="SSF47823">
    <property type="entry name" value="lambda integrase-like, N-terminal domain"/>
    <property type="match status" value="1"/>
</dbReference>
<comment type="caution">
    <text evidence="2">The sequence shown here is derived from an EMBL/GenBank/DDBJ whole genome shotgun (WGS) entry which is preliminary data.</text>
</comment>
<keyword evidence="1" id="KW-0238">DNA-binding</keyword>
<evidence type="ECO:0000313" key="2">
    <source>
        <dbReference type="EMBL" id="KAF5354376.1"/>
    </source>
</evidence>
<accession>A0A8H5D7X1</accession>
<keyword evidence="3" id="KW-1185">Reference proteome</keyword>
<name>A0A8H5D7X1_9AGAR</name>
<dbReference type="OrthoDB" id="3052192at2759"/>
<protein>
    <submittedName>
        <fullName evidence="2">Uncharacterized protein</fullName>
    </submittedName>
</protein>
<reference evidence="2 3" key="1">
    <citation type="journal article" date="2020" name="ISME J.">
        <title>Uncovering the hidden diversity of litter-decomposition mechanisms in mushroom-forming fungi.</title>
        <authorList>
            <person name="Floudas D."/>
            <person name="Bentzer J."/>
            <person name="Ahren D."/>
            <person name="Johansson T."/>
            <person name="Persson P."/>
            <person name="Tunlid A."/>
        </authorList>
    </citation>
    <scope>NUCLEOTIDE SEQUENCE [LARGE SCALE GENOMIC DNA]</scope>
    <source>
        <strain evidence="2 3">CBS 291.85</strain>
    </source>
</reference>
<dbReference type="Proteomes" id="UP000559256">
    <property type="component" value="Unassembled WGS sequence"/>
</dbReference>
<gene>
    <name evidence="2" type="ORF">D9758_010738</name>
</gene>
<proteinExistence type="predicted"/>